<reference evidence="3" key="1">
    <citation type="submission" date="2009-08" db="EMBL/GenBank/DDBJ databases">
        <title>The complete genome of Chitinophaga pinensis DSM 2588.</title>
        <authorList>
            <consortium name="US DOE Joint Genome Institute (JGI-PGF)"/>
            <person name="Lucas S."/>
            <person name="Copeland A."/>
            <person name="Lapidus A."/>
            <person name="Glavina del Rio T."/>
            <person name="Dalin E."/>
            <person name="Tice H."/>
            <person name="Bruce D."/>
            <person name="Goodwin L."/>
            <person name="Pitluck S."/>
            <person name="Kyrpides N."/>
            <person name="Mavromatis K."/>
            <person name="Ivanova N."/>
            <person name="Mikhailova N."/>
            <person name="Sims D."/>
            <person name="Meinche L."/>
            <person name="Brettin T."/>
            <person name="Detter J.C."/>
            <person name="Han C."/>
            <person name="Larimer F."/>
            <person name="Land M."/>
            <person name="Hauser L."/>
            <person name="Markowitz V."/>
            <person name="Cheng J.-F."/>
            <person name="Hugenholtz P."/>
            <person name="Woyke T."/>
            <person name="Wu D."/>
            <person name="Spring S."/>
            <person name="Klenk H.-P."/>
            <person name="Eisen J.A."/>
        </authorList>
    </citation>
    <scope>NUCLEOTIDE SEQUENCE [LARGE SCALE GENOMIC DNA]</scope>
    <source>
        <strain evidence="3">ATCC 43595 / DSM 2588 / LMG 13176 / NBRC 15968 / NCIMB 11800 / UQM 2034</strain>
    </source>
</reference>
<sequence length="756" mass="85380">MNCTIRIFFVVSLLCITINSYAQPGRAMIDSLAHRMESYSKTGGTSLYLAGNKDIYIAGEDLWYNAFVLDQQTFALAEQESILYLQLMKEGSDTAVWKEMYPVTHGISAGRVYLPQTLEAGRYLLKAYTAHSFFSLQPYFYAVFPIQVVQDPRTIRNNWQLGQSRSLRQAEQAHVRFFPEGNALIAGIENTVAFKALNKDNEPVDLKGELYKNGKAVSVVQTQHGGMGLIRFTPEADASYFLRAEGIDFKLPAVTKEGIGFHLERNQQDSLVFRLRSPQQREQPVLLRVQVRGAVQLIAAGLLKDSLLMKIPIAALPPGVAEATLFDEHQKVLGARLVYVHHEKKLYVRFSQLKETYSPKEQVTLKISTTDEQGRPVPAALSLRVYDRLFGNRKHTRDIVNYYQLASQLRDTLYDPSFYFDSTHNNGREALDVLLLTHTADQYNLGDERMKQDYAAKKMVLMDSLKATVIAAGKSGKKKVPVSLMFFDYSKSINQIGVTDSEGTFYLSPENLSIGQRFFIKYFSEKEHGIYVTDPFKAISTVESEQHPVNMLSERNIVTEEKGIDSNRLQYGNMLKEVIVQSKGRGFGDRYLGYLDSIAKFEGNMDYVGQCGWLNCPACGSGTKPIEGVAYSELIEPKRSQVNSHPFSFGANDMKKEPYHYPKYTEEELLKKFKMVITKGFYQHAPFYSPDYNKEDKMVSDTRNALYWNPLIVTDEHGEATIRFFCSDIRSGFLGVAEGVSGTGYLGTGTFSFGVR</sequence>
<feature type="signal peptide" evidence="1">
    <location>
        <begin position="1"/>
        <end position="22"/>
    </location>
</feature>
<dbReference type="Proteomes" id="UP000002215">
    <property type="component" value="Chromosome"/>
</dbReference>
<dbReference type="KEGG" id="cpi:Cpin_2457"/>
<protein>
    <recommendedName>
        <fullName evidence="4">MG2 domain-containing protein</fullName>
    </recommendedName>
</protein>
<organism evidence="2 3">
    <name type="scientific">Chitinophaga pinensis (strain ATCC 43595 / DSM 2588 / LMG 13176 / NBRC 15968 / NCIMB 11800 / UQM 2034)</name>
    <dbReference type="NCBI Taxonomy" id="485918"/>
    <lineage>
        <taxon>Bacteria</taxon>
        <taxon>Pseudomonadati</taxon>
        <taxon>Bacteroidota</taxon>
        <taxon>Chitinophagia</taxon>
        <taxon>Chitinophagales</taxon>
        <taxon>Chitinophagaceae</taxon>
        <taxon>Chitinophaga</taxon>
    </lineage>
</organism>
<name>A0A979GVL2_CHIPD</name>
<feature type="chain" id="PRO_5037516985" description="MG2 domain-containing protein" evidence="1">
    <location>
        <begin position="23"/>
        <end position="756"/>
    </location>
</feature>
<accession>A0A979GVL2</accession>
<proteinExistence type="predicted"/>
<evidence type="ECO:0008006" key="4">
    <source>
        <dbReference type="Google" id="ProtNLM"/>
    </source>
</evidence>
<evidence type="ECO:0000313" key="3">
    <source>
        <dbReference type="Proteomes" id="UP000002215"/>
    </source>
</evidence>
<dbReference type="AlphaFoldDB" id="A0A979GVL2"/>
<dbReference type="EMBL" id="CP001699">
    <property type="protein sequence ID" value="ACU59945.1"/>
    <property type="molecule type" value="Genomic_DNA"/>
</dbReference>
<evidence type="ECO:0000256" key="1">
    <source>
        <dbReference type="SAM" id="SignalP"/>
    </source>
</evidence>
<gene>
    <name evidence="2" type="ordered locus">Cpin_2457</name>
</gene>
<keyword evidence="1" id="KW-0732">Signal</keyword>
<dbReference type="RefSeq" id="WP_012790121.1">
    <property type="nucleotide sequence ID" value="NC_013132.1"/>
</dbReference>
<evidence type="ECO:0000313" key="2">
    <source>
        <dbReference type="EMBL" id="ACU59945.1"/>
    </source>
</evidence>
<dbReference type="OrthoDB" id="609485at2"/>
<reference evidence="2 3" key="2">
    <citation type="journal article" date="2010" name="Stand. Genomic Sci.">
        <title>Complete genome sequence of Chitinophaga pinensis type strain (UQM 2034).</title>
        <authorList>
            <person name="Glavina Del Rio T."/>
            <person name="Abt B."/>
            <person name="Spring S."/>
            <person name="Lapidus A."/>
            <person name="Nolan M."/>
            <person name="Tice H."/>
            <person name="Copeland A."/>
            <person name="Cheng J.F."/>
            <person name="Chen F."/>
            <person name="Bruce D."/>
            <person name="Goodwin L."/>
            <person name="Pitluck S."/>
            <person name="Ivanova N."/>
            <person name="Mavromatis K."/>
            <person name="Mikhailova N."/>
            <person name="Pati A."/>
            <person name="Chen A."/>
            <person name="Palaniappan K."/>
            <person name="Land M."/>
            <person name="Hauser L."/>
            <person name="Chang Y.J."/>
            <person name="Jeffries C.D."/>
            <person name="Chain P."/>
            <person name="Saunders E."/>
            <person name="Detter J.C."/>
            <person name="Brettin T."/>
            <person name="Rohde M."/>
            <person name="Goker M."/>
            <person name="Bristow J."/>
            <person name="Eisen J.A."/>
            <person name="Markowitz V."/>
            <person name="Hugenholtz P."/>
            <person name="Kyrpides N.C."/>
            <person name="Klenk H.P."/>
            <person name="Lucas S."/>
        </authorList>
    </citation>
    <scope>NUCLEOTIDE SEQUENCE [LARGE SCALE GENOMIC DNA]</scope>
    <source>
        <strain evidence="3">ATCC 43595 / DSM 2588 / LMG 13176 / NBRC 15968 / NCIMB 11800 / UQM 2034</strain>
    </source>
</reference>